<dbReference type="InterPro" id="IPR008326">
    <property type="entry name" value="PdhI-like"/>
</dbReference>
<protein>
    <submittedName>
        <fullName evidence="3">Uncharacterized protein YneR</fullName>
    </submittedName>
</protein>
<dbReference type="Pfam" id="PF01521">
    <property type="entry name" value="Fe-S_biosyn"/>
    <property type="match status" value="1"/>
</dbReference>
<dbReference type="PIRSF" id="PIRSF034852">
    <property type="entry name" value="UCP034852"/>
    <property type="match status" value="1"/>
</dbReference>
<dbReference type="RefSeq" id="WP_132948290.1">
    <property type="nucleotide sequence ID" value="NZ_BSVG01000002.1"/>
</dbReference>
<dbReference type="Proteomes" id="UP000295658">
    <property type="component" value="Unassembled WGS sequence"/>
</dbReference>
<proteinExistence type="inferred from homology"/>
<accession>A0A4R1QEC5</accession>
<evidence type="ECO:0000259" key="2">
    <source>
        <dbReference type="Pfam" id="PF01521"/>
    </source>
</evidence>
<dbReference type="AlphaFoldDB" id="A0A4R1QEC5"/>
<dbReference type="OrthoDB" id="1645729at2"/>
<name>A0A4R1QEC5_9BACL</name>
<dbReference type="SUPFAM" id="SSF89360">
    <property type="entry name" value="HesB-like domain"/>
    <property type="match status" value="1"/>
</dbReference>
<gene>
    <name evidence="3" type="ORF">EDD69_10692</name>
</gene>
<dbReference type="InterPro" id="IPR035903">
    <property type="entry name" value="HesB-like_dom_sf"/>
</dbReference>
<reference evidence="3 4" key="1">
    <citation type="submission" date="2019-03" db="EMBL/GenBank/DDBJ databases">
        <title>Genomic Encyclopedia of Type Strains, Phase IV (KMG-IV): sequencing the most valuable type-strain genomes for metagenomic binning, comparative biology and taxonomic classification.</title>
        <authorList>
            <person name="Goeker M."/>
        </authorList>
    </citation>
    <scope>NUCLEOTIDE SEQUENCE [LARGE SCALE GENOMIC DNA]</scope>
    <source>
        <strain evidence="3 4">DSM 24979</strain>
    </source>
</reference>
<evidence type="ECO:0000313" key="4">
    <source>
        <dbReference type="Proteomes" id="UP000295658"/>
    </source>
</evidence>
<comment type="caution">
    <text evidence="3">The sequence shown here is derived from an EMBL/GenBank/DDBJ whole genome shotgun (WGS) entry which is preliminary data.</text>
</comment>
<dbReference type="Gene3D" id="2.60.300.12">
    <property type="entry name" value="HesB-like domain"/>
    <property type="match status" value="1"/>
</dbReference>
<dbReference type="EMBL" id="SLUL01000006">
    <property type="protein sequence ID" value="TCL49740.1"/>
    <property type="molecule type" value="Genomic_DNA"/>
</dbReference>
<organism evidence="3 4">
    <name type="scientific">Thermolongibacillus altinsuensis</name>
    <dbReference type="NCBI Taxonomy" id="575256"/>
    <lineage>
        <taxon>Bacteria</taxon>
        <taxon>Bacillati</taxon>
        <taxon>Bacillota</taxon>
        <taxon>Bacilli</taxon>
        <taxon>Bacillales</taxon>
        <taxon>Anoxybacillaceae</taxon>
        <taxon>Thermolongibacillus</taxon>
    </lineage>
</organism>
<evidence type="ECO:0000256" key="1">
    <source>
        <dbReference type="ARBA" id="ARBA00006718"/>
    </source>
</evidence>
<evidence type="ECO:0000313" key="3">
    <source>
        <dbReference type="EMBL" id="TCL49740.1"/>
    </source>
</evidence>
<dbReference type="InterPro" id="IPR000361">
    <property type="entry name" value="ATAP_core_dom"/>
</dbReference>
<sequence length="95" mass="11246">MNINMSEKAFAWYKDELQLQKGDHVRFFVRYGGCSTVQKGFSLGVHKEEPIDAGAIFEKEGITFFIEERDLWYFDGRNLHIDFDDKLNEPIFIYE</sequence>
<keyword evidence="4" id="KW-1185">Reference proteome</keyword>
<comment type="similarity">
    <text evidence="1">Belongs to the HesB/IscA family.</text>
</comment>
<feature type="domain" description="Core" evidence="2">
    <location>
        <begin position="1"/>
        <end position="88"/>
    </location>
</feature>